<gene>
    <name evidence="1" type="ordered locus">Ftrac_3803</name>
</gene>
<dbReference type="Proteomes" id="UP000008720">
    <property type="component" value="Plasmid pFTRAC01"/>
</dbReference>
<protein>
    <submittedName>
        <fullName evidence="1">Uncharacterized protein</fullName>
    </submittedName>
</protein>
<accession>E4TW47</accession>
<dbReference type="RefSeq" id="WP_013447321.1">
    <property type="nucleotide sequence ID" value="NC_014750.1"/>
</dbReference>
<evidence type="ECO:0000313" key="1">
    <source>
        <dbReference type="EMBL" id="ADR23769.1"/>
    </source>
</evidence>
<dbReference type="HOGENOM" id="CLU_2717657_0_0_10"/>
<reference evidence="1 2" key="1">
    <citation type="journal article" date="2011" name="Stand. Genomic Sci.">
        <title>Complete genome sequence of Marivirga tractuosa type strain (H-43).</title>
        <authorList>
            <person name="Pagani I."/>
            <person name="Chertkov O."/>
            <person name="Lapidus A."/>
            <person name="Lucas S."/>
            <person name="Del Rio T.G."/>
            <person name="Tice H."/>
            <person name="Copeland A."/>
            <person name="Cheng J.F."/>
            <person name="Nolan M."/>
            <person name="Saunders E."/>
            <person name="Pitluck S."/>
            <person name="Held B."/>
            <person name="Goodwin L."/>
            <person name="Liolios K."/>
            <person name="Ovchinikova G."/>
            <person name="Ivanova N."/>
            <person name="Mavromatis K."/>
            <person name="Pati A."/>
            <person name="Chen A."/>
            <person name="Palaniappan K."/>
            <person name="Land M."/>
            <person name="Hauser L."/>
            <person name="Jeffries C.D."/>
            <person name="Detter J.C."/>
            <person name="Han C."/>
            <person name="Tapia R."/>
            <person name="Ngatchou-Djao O.D."/>
            <person name="Rohde M."/>
            <person name="Goker M."/>
            <person name="Spring S."/>
            <person name="Sikorski J."/>
            <person name="Woyke T."/>
            <person name="Bristow J."/>
            <person name="Eisen J.A."/>
            <person name="Markowitz V."/>
            <person name="Hugenholtz P."/>
            <person name="Klenk H.P."/>
            <person name="Kyrpides N.C."/>
        </authorList>
    </citation>
    <scope>NUCLEOTIDE SEQUENCE [LARGE SCALE GENOMIC DNA]</scope>
    <source>
        <strain evidence="2">ATCC 23168 / DSM 4126 / NBRC 15989 / NCIMB 1408 / VKM B-1430 / H-43</strain>
        <plasmid evidence="2">pFTRAC01</plasmid>
    </source>
</reference>
<keyword evidence="1" id="KW-0614">Plasmid</keyword>
<dbReference type="EMBL" id="CP002350">
    <property type="protein sequence ID" value="ADR23769.1"/>
    <property type="molecule type" value="Genomic_DNA"/>
</dbReference>
<dbReference type="AlphaFoldDB" id="E4TW47"/>
<evidence type="ECO:0000313" key="2">
    <source>
        <dbReference type="Proteomes" id="UP000008720"/>
    </source>
</evidence>
<dbReference type="KEGG" id="mtt:Ftrac_3803"/>
<geneLocation type="plasmid" evidence="1 2">
    <name>pFTRAC01</name>
</geneLocation>
<organism evidence="1 2">
    <name type="scientific">Marivirga tractuosa (strain ATCC 23168 / DSM 4126 / NBRC 15989 / NCIMB 1408 / VKM B-1430 / H-43)</name>
    <name type="common">Microscilla tractuosa</name>
    <name type="synonym">Flexibacter tractuosus</name>
    <dbReference type="NCBI Taxonomy" id="643867"/>
    <lineage>
        <taxon>Bacteria</taxon>
        <taxon>Pseudomonadati</taxon>
        <taxon>Bacteroidota</taxon>
        <taxon>Cytophagia</taxon>
        <taxon>Cytophagales</taxon>
        <taxon>Marivirgaceae</taxon>
        <taxon>Marivirga</taxon>
    </lineage>
</organism>
<sequence length="72" mass="8764">MQGTRTKERVSVELTLYEVWEHYRRLAYDYDQEPRWHSDDNTTLIESQKKALIAMKSLIEKELESDKFKEQK</sequence>
<name>E4TW47_MARTH</name>
<proteinExistence type="predicted"/>
<keyword evidence="2" id="KW-1185">Reference proteome</keyword>